<evidence type="ECO:0000259" key="1">
    <source>
        <dbReference type="PROSITE" id="PS51819"/>
    </source>
</evidence>
<proteinExistence type="predicted"/>
<reference evidence="3" key="1">
    <citation type="journal article" date="2015" name="Genome Announc.">
        <title>Draft genome sequence of Talaromyces cellulolyticus strain Y-94, a source of lignocellulosic biomass-degrading enzymes.</title>
        <authorList>
            <person name="Fujii T."/>
            <person name="Koike H."/>
            <person name="Sawayama S."/>
            <person name="Yano S."/>
            <person name="Inoue H."/>
        </authorList>
    </citation>
    <scope>NUCLEOTIDE SEQUENCE [LARGE SCALE GENOMIC DNA]</scope>
    <source>
        <strain evidence="3">Y-94</strain>
    </source>
</reference>
<dbReference type="AlphaFoldDB" id="A0A6V8H8T9"/>
<name>A0A6V8H8T9_TALPI</name>
<evidence type="ECO:0000313" key="2">
    <source>
        <dbReference type="EMBL" id="GAM37802.1"/>
    </source>
</evidence>
<keyword evidence="3" id="KW-1185">Reference proteome</keyword>
<dbReference type="InterPro" id="IPR037523">
    <property type="entry name" value="VOC_core"/>
</dbReference>
<dbReference type="SUPFAM" id="SSF54593">
    <property type="entry name" value="Glyoxalase/Bleomycin resistance protein/Dihydroxybiphenyl dioxygenase"/>
    <property type="match status" value="1"/>
</dbReference>
<dbReference type="Gene3D" id="3.10.180.10">
    <property type="entry name" value="2,3-Dihydroxybiphenyl 1,2-Dioxygenase, domain 1"/>
    <property type="match status" value="1"/>
</dbReference>
<dbReference type="PROSITE" id="PS51819">
    <property type="entry name" value="VOC"/>
    <property type="match status" value="1"/>
</dbReference>
<dbReference type="EMBL" id="DF933829">
    <property type="protein sequence ID" value="GAM37802.1"/>
    <property type="molecule type" value="Genomic_DNA"/>
</dbReference>
<dbReference type="Pfam" id="PF00903">
    <property type="entry name" value="Glyoxalase"/>
    <property type="match status" value="1"/>
</dbReference>
<dbReference type="InterPro" id="IPR029068">
    <property type="entry name" value="Glyas_Bleomycin-R_OHBP_Dase"/>
</dbReference>
<sequence length="197" mass="21961">MGHLSTQASTTGTPVKPIRFAHVVLRSQNVPEMSAFYKGLLAAEANFETSDVCFLTFDEEHHRVAIVGIPGLGEKQPLTAGLDHIAFTFGSLRELMTLYQQRKLKGLLPVWSVNHGTTMSLYYKDPDGNKVEMQADCFKTTDECNDFMRSASFAENPYGVDFDPEEVIRKLDAGEDEADLMIRPEIGPRDPPPFMGM</sequence>
<comment type="caution">
    <text evidence="2">The sequence shown here is derived from an EMBL/GenBank/DDBJ whole genome shotgun (WGS) entry which is preliminary data.</text>
</comment>
<organism evidence="2 3">
    <name type="scientific">Talaromyces pinophilus</name>
    <name type="common">Penicillium pinophilum</name>
    <dbReference type="NCBI Taxonomy" id="128442"/>
    <lineage>
        <taxon>Eukaryota</taxon>
        <taxon>Fungi</taxon>
        <taxon>Dikarya</taxon>
        <taxon>Ascomycota</taxon>
        <taxon>Pezizomycotina</taxon>
        <taxon>Eurotiomycetes</taxon>
        <taxon>Eurotiomycetidae</taxon>
        <taxon>Eurotiales</taxon>
        <taxon>Trichocomaceae</taxon>
        <taxon>Talaromyces</taxon>
        <taxon>Talaromyces sect. Talaromyces</taxon>
    </lineage>
</organism>
<gene>
    <name evidence="2" type="ORF">TCE0_033r08031</name>
</gene>
<dbReference type="InterPro" id="IPR004360">
    <property type="entry name" value="Glyas_Fos-R_dOase_dom"/>
</dbReference>
<feature type="domain" description="VOC" evidence="1">
    <location>
        <begin position="19"/>
        <end position="136"/>
    </location>
</feature>
<dbReference type="Proteomes" id="UP000053095">
    <property type="component" value="Unassembled WGS sequence"/>
</dbReference>
<evidence type="ECO:0000313" key="3">
    <source>
        <dbReference type="Proteomes" id="UP000053095"/>
    </source>
</evidence>
<protein>
    <recommendedName>
        <fullName evidence="1">VOC domain-containing protein</fullName>
    </recommendedName>
</protein>
<accession>A0A6V8H8T9</accession>